<dbReference type="OrthoDB" id="5787775at2759"/>
<dbReference type="STRING" id="135651.G0P8D8"/>
<feature type="compositionally biased region" description="Polar residues" evidence="1">
    <location>
        <begin position="107"/>
        <end position="123"/>
    </location>
</feature>
<organism evidence="3">
    <name type="scientific">Caenorhabditis brenneri</name>
    <name type="common">Nematode worm</name>
    <dbReference type="NCBI Taxonomy" id="135651"/>
    <lineage>
        <taxon>Eukaryota</taxon>
        <taxon>Metazoa</taxon>
        <taxon>Ecdysozoa</taxon>
        <taxon>Nematoda</taxon>
        <taxon>Chromadorea</taxon>
        <taxon>Rhabditida</taxon>
        <taxon>Rhabditina</taxon>
        <taxon>Rhabditomorpha</taxon>
        <taxon>Rhabditoidea</taxon>
        <taxon>Rhabditidae</taxon>
        <taxon>Peloderinae</taxon>
        <taxon>Caenorhabditis</taxon>
    </lineage>
</organism>
<gene>
    <name evidence="2" type="primary">Cbn-unc-2</name>
    <name evidence="2" type="ORF">CAEBREN_25268</name>
</gene>
<dbReference type="Proteomes" id="UP000008068">
    <property type="component" value="Unassembled WGS sequence"/>
</dbReference>
<dbReference type="OMA" id="HRGQPIN"/>
<feature type="compositionally biased region" description="Basic and acidic residues" evidence="1">
    <location>
        <begin position="143"/>
        <end position="162"/>
    </location>
</feature>
<dbReference type="eggNOG" id="KOG2301">
    <property type="taxonomic scope" value="Eukaryota"/>
</dbReference>
<dbReference type="AlphaFoldDB" id="G0P8D8"/>
<evidence type="ECO:0000313" key="3">
    <source>
        <dbReference type="Proteomes" id="UP000008068"/>
    </source>
</evidence>
<protein>
    <submittedName>
        <fullName evidence="2">CBN-UNC-2 protein</fullName>
    </submittedName>
</protein>
<name>G0P8D8_CAEBE</name>
<proteinExistence type="predicted"/>
<feature type="region of interest" description="Disordered" evidence="1">
    <location>
        <begin position="87"/>
        <end position="126"/>
    </location>
</feature>
<accession>G0P8D8</accession>
<feature type="region of interest" description="Disordered" evidence="1">
    <location>
        <begin position="327"/>
        <end position="351"/>
    </location>
</feature>
<keyword evidence="3" id="KW-1185">Reference proteome</keyword>
<feature type="region of interest" description="Disordered" evidence="1">
    <location>
        <begin position="140"/>
        <end position="202"/>
    </location>
</feature>
<dbReference type="EMBL" id="GL380131">
    <property type="protein sequence ID" value="EGT47707.1"/>
    <property type="molecule type" value="Genomic_DNA"/>
</dbReference>
<dbReference type="HOGENOM" id="CLU_086552_0_0_1"/>
<sequence length="351" mass="38747">MQAKGELPAQTPQAMALQAGLRTLHELGPELKRAISGNLETDFNFDEPEPQHRRPHSLFNNLVHRLSGAGARSPTENDRLERGSTLLPFQPRSFSPTHSLAGAEGSPVTSTMHRGQPINQSINLPPVNGSARRLPALPPYANHIHDETDDGPRYRDTGDRAGYDQSQQRMVVANRNLPVDPDEEEQWRRGGPSNRSDRRNLPIREPMLVARGAALALAGMSSEAYEGTYRPVGEGKSVRLPFSSRPVLRPAEDSRPVDRLIGQSLGLGRYADARVVGAARREIEEAYSLGEQEIDMAADSLAPLMQHVGMHDIRDINENSRSAFLRPAENSSRQHDSQNGSQEDLLYVTTL</sequence>
<evidence type="ECO:0000256" key="1">
    <source>
        <dbReference type="SAM" id="MobiDB-lite"/>
    </source>
</evidence>
<reference evidence="3" key="1">
    <citation type="submission" date="2011-07" db="EMBL/GenBank/DDBJ databases">
        <authorList>
            <consortium name="Caenorhabditis brenneri Sequencing and Analysis Consortium"/>
            <person name="Wilson R.K."/>
        </authorList>
    </citation>
    <scope>NUCLEOTIDE SEQUENCE [LARGE SCALE GENOMIC DNA]</scope>
    <source>
        <strain evidence="3">PB2801</strain>
    </source>
</reference>
<evidence type="ECO:0000313" key="2">
    <source>
        <dbReference type="EMBL" id="EGT47707.1"/>
    </source>
</evidence>
<dbReference type="InParanoid" id="G0P8D8"/>